<feature type="compositionally biased region" description="Low complexity" evidence="8">
    <location>
        <begin position="385"/>
        <end position="401"/>
    </location>
</feature>
<feature type="compositionally biased region" description="Basic and acidic residues" evidence="8">
    <location>
        <begin position="513"/>
        <end position="523"/>
    </location>
</feature>
<evidence type="ECO:0000313" key="11">
    <source>
        <dbReference type="EMBL" id="GAA4944911.1"/>
    </source>
</evidence>
<dbReference type="Pfam" id="PF02518">
    <property type="entry name" value="HATPase_c"/>
    <property type="match status" value="1"/>
</dbReference>
<dbReference type="PROSITE" id="PS50109">
    <property type="entry name" value="HIS_KIN"/>
    <property type="match status" value="1"/>
</dbReference>
<evidence type="ECO:0000256" key="1">
    <source>
        <dbReference type="ARBA" id="ARBA00000085"/>
    </source>
</evidence>
<protein>
    <recommendedName>
        <fullName evidence="2">histidine kinase</fullName>
        <ecNumber evidence="2">2.7.13.3</ecNumber>
    </recommendedName>
</protein>
<keyword evidence="5 9" id="KW-0812">Transmembrane</keyword>
<comment type="caution">
    <text evidence="11">The sequence shown here is derived from an EMBL/GenBank/DDBJ whole genome shotgun (WGS) entry which is preliminary data.</text>
</comment>
<feature type="compositionally biased region" description="Low complexity" evidence="8">
    <location>
        <begin position="437"/>
        <end position="450"/>
    </location>
</feature>
<feature type="transmembrane region" description="Helical" evidence="9">
    <location>
        <begin position="28"/>
        <end position="53"/>
    </location>
</feature>
<feature type="compositionally biased region" description="Low complexity" evidence="8">
    <location>
        <begin position="460"/>
        <end position="480"/>
    </location>
</feature>
<evidence type="ECO:0000256" key="6">
    <source>
        <dbReference type="ARBA" id="ARBA00022777"/>
    </source>
</evidence>
<dbReference type="InterPro" id="IPR003594">
    <property type="entry name" value="HATPase_dom"/>
</dbReference>
<feature type="transmembrane region" description="Helical" evidence="9">
    <location>
        <begin position="59"/>
        <end position="79"/>
    </location>
</feature>
<dbReference type="InterPro" id="IPR050428">
    <property type="entry name" value="TCS_sensor_his_kinase"/>
</dbReference>
<dbReference type="SUPFAM" id="SSF55874">
    <property type="entry name" value="ATPase domain of HSP90 chaperone/DNA topoisomerase II/histidine kinase"/>
    <property type="match status" value="1"/>
</dbReference>
<evidence type="ECO:0000256" key="5">
    <source>
        <dbReference type="ARBA" id="ARBA00022692"/>
    </source>
</evidence>
<evidence type="ECO:0000313" key="12">
    <source>
        <dbReference type="Proteomes" id="UP001500466"/>
    </source>
</evidence>
<keyword evidence="4" id="KW-0808">Transferase</keyword>
<organism evidence="11 12">
    <name type="scientific">Yinghuangia aomiensis</name>
    <dbReference type="NCBI Taxonomy" id="676205"/>
    <lineage>
        <taxon>Bacteria</taxon>
        <taxon>Bacillati</taxon>
        <taxon>Actinomycetota</taxon>
        <taxon>Actinomycetes</taxon>
        <taxon>Kitasatosporales</taxon>
        <taxon>Streptomycetaceae</taxon>
        <taxon>Yinghuangia</taxon>
    </lineage>
</organism>
<evidence type="ECO:0000256" key="2">
    <source>
        <dbReference type="ARBA" id="ARBA00012438"/>
    </source>
</evidence>
<evidence type="ECO:0000256" key="3">
    <source>
        <dbReference type="ARBA" id="ARBA00022553"/>
    </source>
</evidence>
<comment type="catalytic activity">
    <reaction evidence="1">
        <text>ATP + protein L-histidine = ADP + protein N-phospho-L-histidine.</text>
        <dbReference type="EC" id="2.7.13.3"/>
    </reaction>
</comment>
<feature type="compositionally biased region" description="Low complexity" evidence="8">
    <location>
        <begin position="740"/>
        <end position="754"/>
    </location>
</feature>
<sequence length="769" mass="78238">MLPLADPPAEPPAAEWAMPGSRIAPMSGAAIATATAAAMLGLTAAILSVLTLHSDGANLHAGIVALFYLPSGIVGVISARLQHRFVGARFAALQAEIARRADGQRRLADEIERRGTEIAELKRSRQLLLAEDDLLRERMQESFVNLSMRTLTLVERQLSLIERLERGEEDAKRLDDLFRLDHLATRMRRNSENVLVLANADERHGHRPPGTLLDVVRAAVSEIEFYERVDIGHIPRADLSGHAADDISHLISELLENAVEYSPPSTRVTVAARTLENRGILLTVEDEGFGVPPERLPELNAQLQGGRAAASASDLAGLGVFVVGTLAVRHGVRVQLRPRRDGGLAAIVMLPAGLVHGTGPSPTEISHEKDRGRRESAGPATPVYGTPVVRTPTQGTRTGTPAHGVPVVETPAQGTSAASAEETPAEGAPAVGDSRLGAAAAATAEGAGTDRTADAPTSRAPGEAPPSGAGATPPGATASGLPRRVPKAAPTPRQRAGEPTGPGGGGRGTVPRDVSERIADAGRDSTASGHHPAAAQTDHVTAQGPDPSEPHAAAARAAAAESPAETPKTRRRAASDAVSALSDAAAPAAALPHRRPPGAAAEQASPDPLSHPAAAGSEDTHAADRGAEPAHSPTWQSGAAAAQRGASPGAASGDDGTSASVGSTPPLPSRATVRPTAATPSGLPKRVPKGGASDAAPASGLRENGPIAAEELRRRLSGFQLGSTAAREALGAEGPPEPSAPSGSADSGQSAGPASGPPSAAPASGGDTR</sequence>
<evidence type="ECO:0000256" key="4">
    <source>
        <dbReference type="ARBA" id="ARBA00022679"/>
    </source>
</evidence>
<name>A0ABP9GS19_9ACTN</name>
<keyword evidence="12" id="KW-1185">Reference proteome</keyword>
<reference evidence="12" key="1">
    <citation type="journal article" date="2019" name="Int. J. Syst. Evol. Microbiol.">
        <title>The Global Catalogue of Microorganisms (GCM) 10K type strain sequencing project: providing services to taxonomists for standard genome sequencing and annotation.</title>
        <authorList>
            <consortium name="The Broad Institute Genomics Platform"/>
            <consortium name="The Broad Institute Genome Sequencing Center for Infectious Disease"/>
            <person name="Wu L."/>
            <person name="Ma J."/>
        </authorList>
    </citation>
    <scope>NUCLEOTIDE SEQUENCE [LARGE SCALE GENOMIC DNA]</scope>
    <source>
        <strain evidence="12">JCM 17986</strain>
    </source>
</reference>
<feature type="compositionally biased region" description="Low complexity" evidence="8">
    <location>
        <begin position="414"/>
        <end position="430"/>
    </location>
</feature>
<evidence type="ECO:0000256" key="8">
    <source>
        <dbReference type="SAM" id="MobiDB-lite"/>
    </source>
</evidence>
<keyword evidence="6" id="KW-0418">Kinase</keyword>
<feature type="compositionally biased region" description="Low complexity" evidence="8">
    <location>
        <begin position="575"/>
        <end position="601"/>
    </location>
</feature>
<evidence type="ECO:0000259" key="10">
    <source>
        <dbReference type="PROSITE" id="PS50109"/>
    </source>
</evidence>
<dbReference type="EMBL" id="BAABHS010000001">
    <property type="protein sequence ID" value="GAA4944911.1"/>
    <property type="molecule type" value="Genomic_DNA"/>
</dbReference>
<dbReference type="PANTHER" id="PTHR45436">
    <property type="entry name" value="SENSOR HISTIDINE KINASE YKOH"/>
    <property type="match status" value="1"/>
</dbReference>
<feature type="compositionally biased region" description="Basic and acidic residues" evidence="8">
    <location>
        <begin position="618"/>
        <end position="628"/>
    </location>
</feature>
<keyword evidence="9" id="KW-0472">Membrane</keyword>
<feature type="region of interest" description="Disordered" evidence="8">
    <location>
        <begin position="355"/>
        <end position="769"/>
    </location>
</feature>
<dbReference type="Proteomes" id="UP001500466">
    <property type="component" value="Unassembled WGS sequence"/>
</dbReference>
<gene>
    <name evidence="11" type="ORF">GCM10023205_00660</name>
</gene>
<feature type="domain" description="Histidine kinase" evidence="10">
    <location>
        <begin position="247"/>
        <end position="354"/>
    </location>
</feature>
<dbReference type="InterPro" id="IPR036890">
    <property type="entry name" value="HATPase_C_sf"/>
</dbReference>
<dbReference type="InterPro" id="IPR005467">
    <property type="entry name" value="His_kinase_dom"/>
</dbReference>
<feature type="compositionally biased region" description="Basic and acidic residues" evidence="8">
    <location>
        <begin position="365"/>
        <end position="376"/>
    </location>
</feature>
<feature type="compositionally biased region" description="Low complexity" evidence="8">
    <location>
        <begin position="637"/>
        <end position="664"/>
    </location>
</feature>
<dbReference type="SMART" id="SM00387">
    <property type="entry name" value="HATPase_c"/>
    <property type="match status" value="1"/>
</dbReference>
<evidence type="ECO:0000256" key="9">
    <source>
        <dbReference type="SAM" id="Phobius"/>
    </source>
</evidence>
<accession>A0ABP9GS19</accession>
<dbReference type="PANTHER" id="PTHR45436:SF5">
    <property type="entry name" value="SENSOR HISTIDINE KINASE TRCS"/>
    <property type="match status" value="1"/>
</dbReference>
<dbReference type="RefSeq" id="WP_345673149.1">
    <property type="nucleotide sequence ID" value="NZ_BAABHS010000001.1"/>
</dbReference>
<dbReference type="EC" id="2.7.13.3" evidence="2"/>
<keyword evidence="3" id="KW-0597">Phosphoprotein</keyword>
<keyword evidence="7 9" id="KW-1133">Transmembrane helix</keyword>
<feature type="compositionally biased region" description="Low complexity" evidence="8">
    <location>
        <begin position="550"/>
        <end position="565"/>
    </location>
</feature>
<proteinExistence type="predicted"/>
<evidence type="ECO:0000256" key="7">
    <source>
        <dbReference type="ARBA" id="ARBA00022989"/>
    </source>
</evidence>
<dbReference type="Gene3D" id="3.30.565.10">
    <property type="entry name" value="Histidine kinase-like ATPase, C-terminal domain"/>
    <property type="match status" value="1"/>
</dbReference>